<evidence type="ECO:0000256" key="4">
    <source>
        <dbReference type="ARBA" id="ARBA00022801"/>
    </source>
</evidence>
<dbReference type="InterPro" id="IPR033135">
    <property type="entry name" value="ClpP_His_AS"/>
</dbReference>
<dbReference type="CDD" id="cd07017">
    <property type="entry name" value="S14_ClpP_2"/>
    <property type="match status" value="1"/>
</dbReference>
<evidence type="ECO:0000256" key="7">
    <source>
        <dbReference type="HAMAP-Rule" id="MF_00444"/>
    </source>
</evidence>
<proteinExistence type="inferred from homology"/>
<dbReference type="InterPro" id="IPR029045">
    <property type="entry name" value="ClpP/crotonase-like_dom_sf"/>
</dbReference>
<organism evidence="13 14">
    <name type="scientific">Frankia canadensis</name>
    <dbReference type="NCBI Taxonomy" id="1836972"/>
    <lineage>
        <taxon>Bacteria</taxon>
        <taxon>Bacillati</taxon>
        <taxon>Actinomycetota</taxon>
        <taxon>Actinomycetes</taxon>
        <taxon>Frankiales</taxon>
        <taxon>Frankiaceae</taxon>
        <taxon>Frankia</taxon>
    </lineage>
</organism>
<dbReference type="GO" id="GO:0004176">
    <property type="term" value="F:ATP-dependent peptidase activity"/>
    <property type="evidence" value="ECO:0007669"/>
    <property type="project" value="InterPro"/>
</dbReference>
<dbReference type="EC" id="3.4.21.92" evidence="7 10"/>
<dbReference type="InterPro" id="IPR018215">
    <property type="entry name" value="ClpP_Ser_AS"/>
</dbReference>
<dbReference type="RefSeq" id="WP_101833104.1">
    <property type="nucleotide sequence ID" value="NZ_FZMO01000290.1"/>
</dbReference>
<dbReference type="Gene3D" id="3.90.226.10">
    <property type="entry name" value="2-enoyl-CoA Hydratase, Chain A, domain 1"/>
    <property type="match status" value="1"/>
</dbReference>
<dbReference type="PANTHER" id="PTHR10381:SF26">
    <property type="entry name" value="ATP-DEPENDENT CLP PROTEASE PROTEOLYTIC SUBUNIT-LIKE-RELATED"/>
    <property type="match status" value="1"/>
</dbReference>
<feature type="active site" evidence="7 9">
    <location>
        <position position="149"/>
    </location>
</feature>
<reference evidence="13 14" key="1">
    <citation type="submission" date="2017-06" db="EMBL/GenBank/DDBJ databases">
        <authorList>
            <person name="Kim H.J."/>
            <person name="Triplett B.A."/>
        </authorList>
    </citation>
    <scope>NUCLEOTIDE SEQUENCE [LARGE SCALE GENOMIC DNA]</scope>
    <source>
        <strain evidence="13">FRACA_ARgP5</strain>
    </source>
</reference>
<evidence type="ECO:0000256" key="6">
    <source>
        <dbReference type="ARBA" id="ARBA00034021"/>
    </source>
</evidence>
<dbReference type="PANTHER" id="PTHR10381">
    <property type="entry name" value="ATP-DEPENDENT CLP PROTEASE PROTEOLYTIC SUBUNIT"/>
    <property type="match status" value="1"/>
</dbReference>
<comment type="similarity">
    <text evidence="1 7 12">Belongs to the peptidase S14 family.</text>
</comment>
<gene>
    <name evidence="7 13" type="primary">clpP</name>
    <name evidence="13" type="ORF">FRACA_360005</name>
</gene>
<evidence type="ECO:0000256" key="5">
    <source>
        <dbReference type="ARBA" id="ARBA00022825"/>
    </source>
</evidence>
<keyword evidence="3 7" id="KW-0645">Protease</keyword>
<dbReference type="HAMAP" id="MF_00444">
    <property type="entry name" value="ClpP"/>
    <property type="match status" value="1"/>
</dbReference>
<evidence type="ECO:0000256" key="3">
    <source>
        <dbReference type="ARBA" id="ARBA00022670"/>
    </source>
</evidence>
<evidence type="ECO:0000256" key="10">
    <source>
        <dbReference type="RuleBase" id="RU000549"/>
    </source>
</evidence>
<evidence type="ECO:0000256" key="12">
    <source>
        <dbReference type="RuleBase" id="RU003567"/>
    </source>
</evidence>
<dbReference type="NCBIfam" id="NF009205">
    <property type="entry name" value="PRK12553.1"/>
    <property type="match status" value="1"/>
</dbReference>
<comment type="subcellular location">
    <subcellularLocation>
        <location evidence="7">Cytoplasm</location>
    </subcellularLocation>
</comment>
<dbReference type="AlphaFoldDB" id="A0A2I2KVE8"/>
<dbReference type="GO" id="GO:0051117">
    <property type="term" value="F:ATPase binding"/>
    <property type="evidence" value="ECO:0007669"/>
    <property type="project" value="TreeGrafter"/>
</dbReference>
<evidence type="ECO:0000313" key="14">
    <source>
        <dbReference type="Proteomes" id="UP000234331"/>
    </source>
</evidence>
<name>A0A2I2KVE8_9ACTN</name>
<accession>A0A2I2KVE8</accession>
<dbReference type="FunFam" id="3.90.226.10:FF:000002">
    <property type="entry name" value="ATP-dependent Clp protease proteolytic subunit"/>
    <property type="match status" value="1"/>
</dbReference>
<dbReference type="SUPFAM" id="SSF52096">
    <property type="entry name" value="ClpP/crotonase"/>
    <property type="match status" value="1"/>
</dbReference>
<evidence type="ECO:0000313" key="13">
    <source>
        <dbReference type="EMBL" id="SNQ49653.1"/>
    </source>
</evidence>
<comment type="catalytic activity">
    <reaction evidence="6 7 9">
        <text>Hydrolysis of proteins to small peptides in the presence of ATP and magnesium. alpha-casein is the usual test substrate. In the absence of ATP, only oligopeptides shorter than five residues are hydrolyzed (such as succinyl-Leu-Tyr-|-NHMec, and Leu-Tyr-Leu-|-Tyr-Trp, in which cleavage of the -Tyr-|-Leu- and -Tyr-|-Trp bonds also occurs).</text>
        <dbReference type="EC" id="3.4.21.92"/>
    </reaction>
</comment>
<comment type="subunit">
    <text evidence="7">Fourteen ClpP subunits assemble into 2 heptameric rings which stack back to back to give a disk-like structure with a central cavity, resembling the structure of eukaryotic proteasomes.</text>
</comment>
<dbReference type="PROSITE" id="PS00382">
    <property type="entry name" value="CLP_PROTEASE_HIS"/>
    <property type="match status" value="1"/>
</dbReference>
<keyword evidence="4 7" id="KW-0378">Hydrolase</keyword>
<evidence type="ECO:0000256" key="1">
    <source>
        <dbReference type="ARBA" id="ARBA00007039"/>
    </source>
</evidence>
<keyword evidence="14" id="KW-1185">Reference proteome</keyword>
<dbReference type="GO" id="GO:0006515">
    <property type="term" value="P:protein quality control for misfolded or incompletely synthesized proteins"/>
    <property type="evidence" value="ECO:0007669"/>
    <property type="project" value="TreeGrafter"/>
</dbReference>
<protein>
    <recommendedName>
        <fullName evidence="7 12">ATP-dependent Clp protease proteolytic subunit</fullName>
        <ecNumber evidence="7 10">3.4.21.92</ecNumber>
    </recommendedName>
    <alternativeName>
        <fullName evidence="7">Endopeptidase Clp</fullName>
    </alternativeName>
</protein>
<sequence length="228" mass="25476">MFHETLYQQLRFEQARQAAAATPPQGRYVLPNIIEKTSRGEYGMDPYSKLLKERIVFLGVQIDDVSANDVMAQLLFLESEDPDRDISIYINSPGGSFTSLTAIYDTMQFVRPDISTICMGQAASAAAVLLAAGTPGKRFALENSRILIHQPSASGEGQSSDIEIQAREILRMRSLLERMLATHTGRKEEDIRKDIERDKIFSADEAKDYGLIDEVIKTRKSSRLATTN</sequence>
<dbReference type="InterPro" id="IPR023562">
    <property type="entry name" value="ClpP/TepA"/>
</dbReference>
<evidence type="ECO:0000256" key="11">
    <source>
        <dbReference type="RuleBase" id="RU000550"/>
    </source>
</evidence>
<dbReference type="EMBL" id="FZMO01000290">
    <property type="protein sequence ID" value="SNQ49653.1"/>
    <property type="molecule type" value="Genomic_DNA"/>
</dbReference>
<dbReference type="GO" id="GO:0004252">
    <property type="term" value="F:serine-type endopeptidase activity"/>
    <property type="evidence" value="ECO:0007669"/>
    <property type="project" value="UniProtKB-UniRule"/>
</dbReference>
<evidence type="ECO:0000256" key="2">
    <source>
        <dbReference type="ARBA" id="ARBA00022490"/>
    </source>
</evidence>
<dbReference type="InterPro" id="IPR001907">
    <property type="entry name" value="ClpP"/>
</dbReference>
<feature type="active site" description="Nucleophile" evidence="7">
    <location>
        <position position="124"/>
    </location>
</feature>
<dbReference type="PROSITE" id="PS00381">
    <property type="entry name" value="CLP_PROTEASE_SER"/>
    <property type="match status" value="1"/>
</dbReference>
<evidence type="ECO:0000256" key="9">
    <source>
        <dbReference type="PROSITE-ProRule" id="PRU10086"/>
    </source>
</evidence>
<dbReference type="PRINTS" id="PR00127">
    <property type="entry name" value="CLPPROTEASEP"/>
</dbReference>
<dbReference type="Pfam" id="PF00574">
    <property type="entry name" value="CLP_protease"/>
    <property type="match status" value="1"/>
</dbReference>
<keyword evidence="5 7" id="KW-0720">Serine protease</keyword>
<evidence type="ECO:0000256" key="8">
    <source>
        <dbReference type="PROSITE-ProRule" id="PRU10085"/>
    </source>
</evidence>
<keyword evidence="2 7" id="KW-0963">Cytoplasm</keyword>
<dbReference type="NCBIfam" id="NF001368">
    <property type="entry name" value="PRK00277.1"/>
    <property type="match status" value="1"/>
</dbReference>
<dbReference type="GO" id="GO:0009368">
    <property type="term" value="C:endopeptidase Clp complex"/>
    <property type="evidence" value="ECO:0007669"/>
    <property type="project" value="TreeGrafter"/>
</dbReference>
<feature type="active site" evidence="8">
    <location>
        <position position="124"/>
    </location>
</feature>
<dbReference type="Proteomes" id="UP000234331">
    <property type="component" value="Unassembled WGS sequence"/>
</dbReference>
<dbReference type="OrthoDB" id="9802800at2"/>
<dbReference type="GO" id="GO:0005737">
    <property type="term" value="C:cytoplasm"/>
    <property type="evidence" value="ECO:0007669"/>
    <property type="project" value="UniProtKB-SubCell"/>
</dbReference>
<comment type="function">
    <text evidence="7 11">Cleaves peptides in various proteins in a process that requires ATP hydrolysis. Has a chymotrypsin-like activity. Plays a major role in the degradation of misfolded proteins.</text>
</comment>